<proteinExistence type="predicted"/>
<feature type="coiled-coil region" evidence="1">
    <location>
        <begin position="286"/>
        <end position="316"/>
    </location>
</feature>
<dbReference type="EMBL" id="JALNTZ010000006">
    <property type="protein sequence ID" value="KAJ3648624.1"/>
    <property type="molecule type" value="Genomic_DNA"/>
</dbReference>
<evidence type="ECO:0000313" key="2">
    <source>
        <dbReference type="EMBL" id="KAJ3648624.1"/>
    </source>
</evidence>
<name>A0AA38MA18_9CUCU</name>
<accession>A0AA38MA18</accession>
<gene>
    <name evidence="2" type="ORF">Zmor_020416</name>
</gene>
<evidence type="ECO:0000256" key="1">
    <source>
        <dbReference type="SAM" id="Coils"/>
    </source>
</evidence>
<dbReference type="Proteomes" id="UP001168821">
    <property type="component" value="Unassembled WGS sequence"/>
</dbReference>
<protein>
    <submittedName>
        <fullName evidence="2">Uncharacterized protein</fullName>
    </submittedName>
</protein>
<keyword evidence="1" id="KW-0175">Coiled coil</keyword>
<comment type="caution">
    <text evidence="2">The sequence shown here is derived from an EMBL/GenBank/DDBJ whole genome shotgun (WGS) entry which is preliminary data.</text>
</comment>
<keyword evidence="3" id="KW-1185">Reference proteome</keyword>
<reference evidence="2" key="1">
    <citation type="journal article" date="2023" name="G3 (Bethesda)">
        <title>Whole genome assemblies of Zophobas morio and Tenebrio molitor.</title>
        <authorList>
            <person name="Kaur S."/>
            <person name="Stinson S.A."/>
            <person name="diCenzo G.C."/>
        </authorList>
    </citation>
    <scope>NUCLEOTIDE SEQUENCE</scope>
    <source>
        <strain evidence="2">QUZm001</strain>
    </source>
</reference>
<organism evidence="2 3">
    <name type="scientific">Zophobas morio</name>
    <dbReference type="NCBI Taxonomy" id="2755281"/>
    <lineage>
        <taxon>Eukaryota</taxon>
        <taxon>Metazoa</taxon>
        <taxon>Ecdysozoa</taxon>
        <taxon>Arthropoda</taxon>
        <taxon>Hexapoda</taxon>
        <taxon>Insecta</taxon>
        <taxon>Pterygota</taxon>
        <taxon>Neoptera</taxon>
        <taxon>Endopterygota</taxon>
        <taxon>Coleoptera</taxon>
        <taxon>Polyphaga</taxon>
        <taxon>Cucujiformia</taxon>
        <taxon>Tenebrionidae</taxon>
        <taxon>Zophobas</taxon>
    </lineage>
</organism>
<dbReference type="AlphaFoldDB" id="A0AA38MA18"/>
<evidence type="ECO:0000313" key="3">
    <source>
        <dbReference type="Proteomes" id="UP001168821"/>
    </source>
</evidence>
<sequence>MSLGCGTVSTSPLGSCRDKRRFLPAPAWTCRSTALQHCRVLLVDGSRRFCVSGRRRRGIVLDNFTVTLVWDSSSSLTYQFYFLSNASTDFLKPTSQITHSGQIILILDLPLFVEQLFYTISGSIAFRLNDKKINLKFPAHIQLRPQDVTDNVVVVHLYKVIDGTINDIHALAFSSQKQEFVVVIQERLGRSLEDIFEAECALRQINLETPKKYFLVYKISPVLDGVLIEVEESLGREMVLNTYCKNSEVTVALLHYLHTHIIGAVIIPKSPYQPDLGLEELTQLARDSLSNEIEKLKEYRSDLRQLRKQIASSEHQTDLLMVCINEKLSS</sequence>